<dbReference type="EMBL" id="DF838561">
    <property type="protein sequence ID" value="GAT43081.1"/>
    <property type="molecule type" value="Genomic_DNA"/>
</dbReference>
<dbReference type="Proteomes" id="UP000815677">
    <property type="component" value="Unassembled WGS sequence"/>
</dbReference>
<gene>
    <name evidence="2" type="ORF">MCHLO_00774</name>
</gene>
<evidence type="ECO:0000313" key="2">
    <source>
        <dbReference type="EMBL" id="GAT43081.1"/>
    </source>
</evidence>
<organism evidence="2 3">
    <name type="scientific">Mycena chlorophos</name>
    <name type="common">Agaric fungus</name>
    <name type="synonym">Agaricus chlorophos</name>
    <dbReference type="NCBI Taxonomy" id="658473"/>
    <lineage>
        <taxon>Eukaryota</taxon>
        <taxon>Fungi</taxon>
        <taxon>Dikarya</taxon>
        <taxon>Basidiomycota</taxon>
        <taxon>Agaricomycotina</taxon>
        <taxon>Agaricomycetes</taxon>
        <taxon>Agaricomycetidae</taxon>
        <taxon>Agaricales</taxon>
        <taxon>Marasmiineae</taxon>
        <taxon>Mycenaceae</taxon>
        <taxon>Mycena</taxon>
    </lineage>
</organism>
<proteinExistence type="predicted"/>
<feature type="compositionally biased region" description="Low complexity" evidence="1">
    <location>
        <begin position="296"/>
        <end position="309"/>
    </location>
</feature>
<evidence type="ECO:0000256" key="1">
    <source>
        <dbReference type="SAM" id="MobiDB-lite"/>
    </source>
</evidence>
<keyword evidence="3" id="KW-1185">Reference proteome</keyword>
<evidence type="ECO:0000313" key="3">
    <source>
        <dbReference type="Proteomes" id="UP000815677"/>
    </source>
</evidence>
<feature type="region of interest" description="Disordered" evidence="1">
    <location>
        <begin position="50"/>
        <end position="71"/>
    </location>
</feature>
<sequence length="309" mass="34318">MVRPPGHSIRGPSHYIPTWELTRSRRSPRIYDPVDTRLRRLQFSRKCECPVSGMPARSSASTLPNSTAWTWGNKRGRKRPWNVVSPFRRHSISQPVHPVPGLVEVEGGPGFTHRVAQTSTRDAYGSQLGDSPSPTHPRDTEFPLLRRPNCHFAPLHYTVPLVQAPAAREFHSRAAYLGFKSPSRFGNRHVHAISPSPSSALRSNALADLYETRDADPPRMFSPGSRPRRAPAHVFAVQIRLDGVFRRGESTARTTTSGNRGGCRKTPSLERVRRRLSAQAWAGTGNKAADEKNENSSPSTRSSSPRISS</sequence>
<reference evidence="2" key="1">
    <citation type="submission" date="2014-09" db="EMBL/GenBank/DDBJ databases">
        <title>Genome sequence of the luminous mushroom Mycena chlorophos for searching fungal bioluminescence genes.</title>
        <authorList>
            <person name="Tanaka Y."/>
            <person name="Kasuga D."/>
            <person name="Oba Y."/>
            <person name="Hase S."/>
            <person name="Sato K."/>
            <person name="Oba Y."/>
            <person name="Sakakibara Y."/>
        </authorList>
    </citation>
    <scope>NUCLEOTIDE SEQUENCE</scope>
</reference>
<name>A0ABQ0KW27_MYCCL</name>
<accession>A0ABQ0KW27</accession>
<feature type="compositionally biased region" description="Polar residues" evidence="1">
    <location>
        <begin position="58"/>
        <end position="70"/>
    </location>
</feature>
<feature type="region of interest" description="Disordered" evidence="1">
    <location>
        <begin position="247"/>
        <end position="309"/>
    </location>
</feature>
<protein>
    <submittedName>
        <fullName evidence="2">Uncharacterized protein</fullName>
    </submittedName>
</protein>